<dbReference type="OrthoDB" id="2967966at2"/>
<dbReference type="STRING" id="1714264.BTO30_13985"/>
<dbReference type="AlphaFoldDB" id="A0A1Q8Q2P1"/>
<keyword evidence="2" id="KW-1185">Reference proteome</keyword>
<dbReference type="Proteomes" id="UP000185568">
    <property type="component" value="Unassembled WGS sequence"/>
</dbReference>
<organism evidence="1 2">
    <name type="scientific">Domibacillus antri</name>
    <dbReference type="NCBI Taxonomy" id="1714264"/>
    <lineage>
        <taxon>Bacteria</taxon>
        <taxon>Bacillati</taxon>
        <taxon>Bacillota</taxon>
        <taxon>Bacilli</taxon>
        <taxon>Bacillales</taxon>
        <taxon>Bacillaceae</taxon>
        <taxon>Domibacillus</taxon>
    </lineage>
</organism>
<name>A0A1Q8Q2P1_9BACI</name>
<evidence type="ECO:0008006" key="3">
    <source>
        <dbReference type="Google" id="ProtNLM"/>
    </source>
</evidence>
<protein>
    <recommendedName>
        <fullName evidence="3">Restriction endonuclease type IV Mrr domain-containing protein</fullName>
    </recommendedName>
</protein>
<comment type="caution">
    <text evidence="1">The sequence shown here is derived from an EMBL/GenBank/DDBJ whole genome shotgun (WGS) entry which is preliminary data.</text>
</comment>
<proteinExistence type="predicted"/>
<reference evidence="1 2" key="1">
    <citation type="submission" date="2016-12" db="EMBL/GenBank/DDBJ databases">
        <title>Domibacillus antri genome sequencing.</title>
        <authorList>
            <person name="Verma A."/>
            <person name="Krishnamurthi S."/>
        </authorList>
    </citation>
    <scope>NUCLEOTIDE SEQUENCE [LARGE SCALE GENOMIC DNA]</scope>
    <source>
        <strain evidence="1 2">XD80</strain>
    </source>
</reference>
<evidence type="ECO:0000313" key="1">
    <source>
        <dbReference type="EMBL" id="OLN21588.1"/>
    </source>
</evidence>
<gene>
    <name evidence="1" type="ORF">BTO30_13985</name>
</gene>
<sequence>MPISLERLKVPDEFVLTQEEIIEEAVRYLKKNGWTARVESSIGGHDVQAGKMEWTAYLKCKGSRSKRQKEGMVYDNTQLRANAADQVEKLMRVQEDADTPSLFIMACPGLDRIKWIVSKLSGGLDKLDIIRMWIYPNGVVKWDIPPHLLHVAKSLGIEKI</sequence>
<dbReference type="EMBL" id="MSDU01000038">
    <property type="protein sequence ID" value="OLN21588.1"/>
    <property type="molecule type" value="Genomic_DNA"/>
</dbReference>
<accession>A0A1Q8Q2P1</accession>
<evidence type="ECO:0000313" key="2">
    <source>
        <dbReference type="Proteomes" id="UP000185568"/>
    </source>
</evidence>
<dbReference type="RefSeq" id="WP_075399334.1">
    <property type="nucleotide sequence ID" value="NZ_MSDU01000038.1"/>
</dbReference>